<dbReference type="Proteomes" id="UP001487740">
    <property type="component" value="Unassembled WGS sequence"/>
</dbReference>
<dbReference type="SUPFAM" id="SSF81653">
    <property type="entry name" value="Calcium ATPase, transduction domain A"/>
    <property type="match status" value="1"/>
</dbReference>
<evidence type="ECO:0000256" key="2">
    <source>
        <dbReference type="ARBA" id="ARBA00004155"/>
    </source>
</evidence>
<dbReference type="InterPro" id="IPR004014">
    <property type="entry name" value="ATPase_P-typ_cation-transptr_N"/>
</dbReference>
<dbReference type="InterPro" id="IPR018303">
    <property type="entry name" value="ATPase_P-typ_P_site"/>
</dbReference>
<dbReference type="InterPro" id="IPR023214">
    <property type="entry name" value="HAD_sf"/>
</dbReference>
<feature type="domain" description="P-type ATPase A" evidence="26">
    <location>
        <begin position="290"/>
        <end position="410"/>
    </location>
</feature>
<dbReference type="PANTHER" id="PTHR45630:SF2">
    <property type="entry name" value="POLYAMINE-TRANSPORTING ATPASE 13A2"/>
    <property type="match status" value="1"/>
</dbReference>
<dbReference type="Pfam" id="PF00122">
    <property type="entry name" value="E1-E2_ATPase"/>
    <property type="match status" value="1"/>
</dbReference>
<organism evidence="29 30">
    <name type="scientific">Scylla paramamosain</name>
    <name type="common">Mud crab</name>
    <dbReference type="NCBI Taxonomy" id="85552"/>
    <lineage>
        <taxon>Eukaryota</taxon>
        <taxon>Metazoa</taxon>
        <taxon>Ecdysozoa</taxon>
        <taxon>Arthropoda</taxon>
        <taxon>Crustacea</taxon>
        <taxon>Multicrustacea</taxon>
        <taxon>Malacostraca</taxon>
        <taxon>Eumalacostraca</taxon>
        <taxon>Eucarida</taxon>
        <taxon>Decapoda</taxon>
        <taxon>Pleocyemata</taxon>
        <taxon>Brachyura</taxon>
        <taxon>Eubrachyura</taxon>
        <taxon>Portunoidea</taxon>
        <taxon>Portunidae</taxon>
        <taxon>Portuninae</taxon>
        <taxon>Scylla</taxon>
    </lineage>
</organism>
<evidence type="ECO:0000259" key="28">
    <source>
        <dbReference type="Pfam" id="PF12409"/>
    </source>
</evidence>
<feature type="transmembrane region" description="Helical" evidence="25">
    <location>
        <begin position="427"/>
        <end position="448"/>
    </location>
</feature>
<comment type="subcellular location">
    <subcellularLocation>
        <location evidence="3">Cytoplasmic vesicle</location>
        <location evidence="3">Autophagosome membrane</location>
        <topology evidence="3">Multi-pass membrane protein</topology>
    </subcellularLocation>
    <subcellularLocation>
        <location evidence="21">Endosome</location>
        <location evidence="21">Multivesicular body membrane</location>
        <topology evidence="21">Multi-pass membrane protein</topology>
    </subcellularLocation>
    <subcellularLocation>
        <location evidence="1">Late endosome membrane</location>
        <topology evidence="1">Multi-pass membrane protein</topology>
    </subcellularLocation>
    <subcellularLocation>
        <location evidence="2">Lysosome membrane</location>
        <topology evidence="2">Multi-pass membrane protein</topology>
    </subcellularLocation>
</comment>
<evidence type="ECO:0000313" key="29">
    <source>
        <dbReference type="EMBL" id="KAK8405760.1"/>
    </source>
</evidence>
<keyword evidence="14 25" id="KW-1133">Transmembrane helix</keyword>
<evidence type="ECO:0000256" key="9">
    <source>
        <dbReference type="ARBA" id="ARBA00022741"/>
    </source>
</evidence>
<keyword evidence="7 25" id="KW-0812">Transmembrane</keyword>
<evidence type="ECO:0000256" key="4">
    <source>
        <dbReference type="ARBA" id="ARBA00006000"/>
    </source>
</evidence>
<dbReference type="GO" id="GO:0006882">
    <property type="term" value="P:intracellular zinc ion homeostasis"/>
    <property type="evidence" value="ECO:0007669"/>
    <property type="project" value="UniProtKB-ARBA"/>
</dbReference>
<evidence type="ECO:0000256" key="25">
    <source>
        <dbReference type="SAM" id="Phobius"/>
    </source>
</evidence>
<proteinExistence type="inferred from homology"/>
<dbReference type="PANTHER" id="PTHR45630">
    <property type="entry name" value="CATION-TRANSPORTING ATPASE-RELATED"/>
    <property type="match status" value="1"/>
</dbReference>
<protein>
    <recommendedName>
        <fullName evidence="23">Polyamine-transporting ATPase 13A2</fullName>
    </recommendedName>
</protein>
<dbReference type="AlphaFoldDB" id="A0AAW0V0J4"/>
<dbReference type="Pfam" id="PF12409">
    <property type="entry name" value="P5-ATPase"/>
    <property type="match status" value="1"/>
</dbReference>
<evidence type="ECO:0000256" key="10">
    <source>
        <dbReference type="ARBA" id="ARBA00022753"/>
    </source>
</evidence>
<dbReference type="InterPro" id="IPR023299">
    <property type="entry name" value="ATPase_P-typ_cyto_dom_N"/>
</dbReference>
<evidence type="ECO:0000256" key="15">
    <source>
        <dbReference type="ARBA" id="ARBA00023136"/>
    </source>
</evidence>
<evidence type="ECO:0000256" key="19">
    <source>
        <dbReference type="ARBA" id="ARBA00051772"/>
    </source>
</evidence>
<evidence type="ECO:0000256" key="17">
    <source>
        <dbReference type="ARBA" id="ARBA00023329"/>
    </source>
</evidence>
<dbReference type="GO" id="GO:0000421">
    <property type="term" value="C:autophagosome membrane"/>
    <property type="evidence" value="ECO:0007669"/>
    <property type="project" value="UniProtKB-SubCell"/>
</dbReference>
<evidence type="ECO:0000256" key="12">
    <source>
        <dbReference type="ARBA" id="ARBA00022842"/>
    </source>
</evidence>
<evidence type="ECO:0000256" key="21">
    <source>
        <dbReference type="ARBA" id="ARBA00060400"/>
    </source>
</evidence>
<evidence type="ECO:0000256" key="23">
    <source>
        <dbReference type="ARBA" id="ARBA00074227"/>
    </source>
</evidence>
<dbReference type="GO" id="GO:1905165">
    <property type="term" value="P:regulation of lysosomal protein catabolic process"/>
    <property type="evidence" value="ECO:0007669"/>
    <property type="project" value="UniProtKB-ARBA"/>
</dbReference>
<gene>
    <name evidence="29" type="ORF">O3P69_001925</name>
</gene>
<evidence type="ECO:0000256" key="24">
    <source>
        <dbReference type="SAM" id="MobiDB-lite"/>
    </source>
</evidence>
<feature type="transmembrane region" description="Helical" evidence="25">
    <location>
        <begin position="1097"/>
        <end position="1123"/>
    </location>
</feature>
<name>A0AAW0V0J4_SCYPA</name>
<dbReference type="FunFam" id="3.40.1110.10:FF:000026">
    <property type="entry name" value="Cation-transporting ATPase"/>
    <property type="match status" value="1"/>
</dbReference>
<comment type="catalytic activity">
    <reaction evidence="19">
        <text>spermine(out) + ATP + H2O = spermine(in) + ADP + phosphate + H(+)</text>
        <dbReference type="Rhea" id="RHEA:63368"/>
        <dbReference type="ChEBI" id="CHEBI:15377"/>
        <dbReference type="ChEBI" id="CHEBI:15378"/>
        <dbReference type="ChEBI" id="CHEBI:30616"/>
        <dbReference type="ChEBI" id="CHEBI:43474"/>
        <dbReference type="ChEBI" id="CHEBI:45725"/>
        <dbReference type="ChEBI" id="CHEBI:456216"/>
    </reaction>
</comment>
<dbReference type="FunFam" id="1.20.1110.10:FF:000023">
    <property type="entry name" value="Cation-transporting ATPase"/>
    <property type="match status" value="1"/>
</dbReference>
<evidence type="ECO:0000256" key="3">
    <source>
        <dbReference type="ARBA" id="ARBA00004542"/>
    </source>
</evidence>
<keyword evidence="17" id="KW-0968">Cytoplasmic vesicle</keyword>
<keyword evidence="9" id="KW-0547">Nucleotide-binding</keyword>
<dbReference type="Gene3D" id="2.70.150.10">
    <property type="entry name" value="Calcium-transporting ATPase, cytoplasmic transduction domain A"/>
    <property type="match status" value="1"/>
</dbReference>
<dbReference type="PRINTS" id="PR00119">
    <property type="entry name" value="CATATPASE"/>
</dbReference>
<dbReference type="InterPro" id="IPR001757">
    <property type="entry name" value="P_typ_ATPase"/>
</dbReference>
<comment type="function">
    <text evidence="20">ATPase which acts as a lysosomal polyamine exporter with high affinity for spermine. Also stimulates cellular uptake of polyamines and protects against polyamine toxicity. Plays a role in intracellular cation homeostasis and the maintenance of neuronal integrity. Contributes to cellular zinc homeostasis. Confers cellular protection against Mn(2+) and Zn(2+) toxicity and mitochondrial stress. Required for proper lysosomal and mitochondrial maintenance. Regulates the autophagy-lysosome pathway through the control of SYT11 expression at both transcriptional and post-translational levels. Facilitates recruitment of deacetylase HDAC6 to lysosomes to deacetylate CTTN, leading to actin polymerization, promotion of autophagosome-lysosome fusion and completion of autophagy. Promotes secretion of exosomes as well as secretion of SCNA via exosomes. Plays a role in lipid homeostasis.</text>
</comment>
<dbReference type="FunFam" id="3.40.50.1000:FF:000045">
    <property type="entry name" value="Cation-transporting ATPase"/>
    <property type="match status" value="1"/>
</dbReference>
<feature type="transmembrane region" description="Helical" evidence="25">
    <location>
        <begin position="1055"/>
        <end position="1076"/>
    </location>
</feature>
<sequence length="1280" mass="142242">MTHRKTDLRPTLSSMSYDLLGEDPGGLSHHQAVLQPGTEEELTLHGYQSSPCQTFFFHLLSVLTLGSLYLVTYWRPEWRVTWTSRKCALTEAEFLILVDRDGKTHVETVHVEDVGTGFPKQYVVTSHRVGVESSATVNGASDSTHLTGASQRVMRYFLYQHVKYVWVPEKLIFLRLTGFDQNTLISSLLTDFRGFTVEEEMQRQQLHGSNVISVEVRSYLSLLVTEVLNPFYIFQVASIILWSFDDYYLYASCIFFISMLSVSISLYETRKQSQSLHDMVEASNVSSVSVLRITSEKTSVEAIMDSKELVPGDVVVVPPEGCTMPCDAVLISGTAIVNESMLTGESVPVTKTPITVSEEAEVYSAEQHKRHTLFCGTSVIQTRYYGSAQVLAVVVRTGFNTAKGELVRSILYPRPLDFKFYRDAMKFILFLFFIASIGMSYSIYIYTIHEEGFVKTLIRTLDIVTIVVPPALPAAMTVGTYYAQSRLKKKAIFCISPPRINVSGKIKLVCFDKTGTLTEDGLEVWGVLEVKGTRLGSPVMDMSTINYSSHLMAAMASCHSLTYLHGTLTGDPLDVKMFEATKWELEEPDEEDIHRFDSLIPTIVRPPPSSLPQPPPVCKLPAPFPISLVPFSLPSGVDTSSSAPALSASPHSRVSTSDSTVEGDGNLGQSSISNKTLEEPAPGSTNYDQVTPTIVKPSHQETYMDPPRHSDMIETPFQVPYEIGIVRQFPFSSSTQRMSVIVRVLGQQQMDLYVKGAPEVIMNLCVSESLPADLGTILNEYTLQGFRVIALAHRRLQTKLSWHAAQRIPRTQVEKDLVFVGLLVLQNMLKPETTPVIRKLAKANIRTVMVTGDNILTAISVARDCDMVGTSDRILVAKASPPTEDQPATLIFEPAHAPNPASNEKNVCLNIDPKYHLAVSGKAWSVICQHFPDLVPRVVARGTVFARMSPDQKAHLVEELQAINYIVAMCGDGANDCGALKAAHVGISLSEAEASVAAPFTSHTSNISCVPQVVCEGRCALTTNFSVFKFMALYSIIQFVSVLILYSAYSNLSDAQYLYIDLFIVTVIAIFMGYTGPSEELVPQKPLGNLLGAANMFSILSQIFLVILFQVVAYFFLLQQLWFEPNKPPKDESDILVCWEATVIFYVSSFQYLILCITYSPGKPFRKRLISNAWLTVALLVLGTVNLLMVLSPWSWLMDFMSLYHEANKHMMFRITLLLMVSIHMVISYCTELLVTSGSLKKCFQCVTCKRGPKNKYKIVLQDIEADPTWPPLSAPLYGL</sequence>
<dbReference type="GO" id="GO:0043025">
    <property type="term" value="C:neuronal cell body"/>
    <property type="evidence" value="ECO:0007669"/>
    <property type="project" value="UniProtKB-ARBA"/>
</dbReference>
<evidence type="ECO:0000256" key="6">
    <source>
        <dbReference type="ARBA" id="ARBA00022553"/>
    </source>
</evidence>
<dbReference type="GO" id="GO:0061462">
    <property type="term" value="P:protein localization to lysosome"/>
    <property type="evidence" value="ECO:0007669"/>
    <property type="project" value="UniProtKB-ARBA"/>
</dbReference>
<dbReference type="SUPFAM" id="SSF56784">
    <property type="entry name" value="HAD-like"/>
    <property type="match status" value="1"/>
</dbReference>
<dbReference type="InterPro" id="IPR008250">
    <property type="entry name" value="ATPase_P-typ_transduc_dom_A_sf"/>
</dbReference>
<dbReference type="GO" id="GO:0015203">
    <property type="term" value="F:polyamine transmembrane transporter activity"/>
    <property type="evidence" value="ECO:0007669"/>
    <property type="project" value="TreeGrafter"/>
</dbReference>
<comment type="similarity">
    <text evidence="4">Belongs to the cation transport ATPase (P-type) (TC 3.A.3) family. Type V subfamily.</text>
</comment>
<feature type="transmembrane region" description="Helical" evidence="25">
    <location>
        <begin position="219"/>
        <end position="241"/>
    </location>
</feature>
<dbReference type="GO" id="GO:1900180">
    <property type="term" value="P:regulation of protein localization to nucleus"/>
    <property type="evidence" value="ECO:0007669"/>
    <property type="project" value="UniProtKB-ARBA"/>
</dbReference>
<evidence type="ECO:0000256" key="16">
    <source>
        <dbReference type="ARBA" id="ARBA00023228"/>
    </source>
</evidence>
<dbReference type="GO" id="GO:0016887">
    <property type="term" value="F:ATP hydrolysis activity"/>
    <property type="evidence" value="ECO:0007669"/>
    <property type="project" value="InterPro"/>
</dbReference>
<dbReference type="SUPFAM" id="SSF81665">
    <property type="entry name" value="Calcium ATPase, transmembrane domain M"/>
    <property type="match status" value="1"/>
</dbReference>
<keyword evidence="10" id="KW-0967">Endosome</keyword>
<dbReference type="GO" id="GO:0140358">
    <property type="term" value="F:P-type transmembrane transporter activity"/>
    <property type="evidence" value="ECO:0007669"/>
    <property type="project" value="InterPro"/>
</dbReference>
<dbReference type="Pfam" id="PF00690">
    <property type="entry name" value="Cation_ATPase_N"/>
    <property type="match status" value="1"/>
</dbReference>
<dbReference type="GO" id="GO:0005524">
    <property type="term" value="F:ATP binding"/>
    <property type="evidence" value="ECO:0007669"/>
    <property type="project" value="UniProtKB-KW"/>
</dbReference>
<evidence type="ECO:0000256" key="14">
    <source>
        <dbReference type="ARBA" id="ARBA00022989"/>
    </source>
</evidence>
<dbReference type="GO" id="GO:0019829">
    <property type="term" value="F:ATPase-coupled monoatomic cation transmembrane transporter activity"/>
    <property type="evidence" value="ECO:0007669"/>
    <property type="project" value="TreeGrafter"/>
</dbReference>
<feature type="transmembrane region" description="Helical" evidence="25">
    <location>
        <begin position="1173"/>
        <end position="1191"/>
    </location>
</feature>
<evidence type="ECO:0000256" key="22">
    <source>
        <dbReference type="ARBA" id="ARBA00065284"/>
    </source>
</evidence>
<keyword evidence="5" id="KW-0813">Transport</keyword>
<dbReference type="EMBL" id="JARAKH010000003">
    <property type="protein sequence ID" value="KAK8405760.1"/>
    <property type="molecule type" value="Genomic_DNA"/>
</dbReference>
<comment type="catalytic activity">
    <reaction evidence="18">
        <text>spermidine(out) + ATP + H2O = spermidine(in) + ADP + phosphate + H(+)</text>
        <dbReference type="Rhea" id="RHEA:29999"/>
        <dbReference type="ChEBI" id="CHEBI:15377"/>
        <dbReference type="ChEBI" id="CHEBI:15378"/>
        <dbReference type="ChEBI" id="CHEBI:30616"/>
        <dbReference type="ChEBI" id="CHEBI:43474"/>
        <dbReference type="ChEBI" id="CHEBI:57834"/>
        <dbReference type="ChEBI" id="CHEBI:456216"/>
    </reaction>
</comment>
<keyword evidence="6" id="KW-0597">Phosphoprotein</keyword>
<dbReference type="InterPro" id="IPR059000">
    <property type="entry name" value="ATPase_P-type_domA"/>
</dbReference>
<dbReference type="GO" id="GO:0010821">
    <property type="term" value="P:regulation of mitochondrion organization"/>
    <property type="evidence" value="ECO:0007669"/>
    <property type="project" value="UniProtKB-ARBA"/>
</dbReference>
<keyword evidence="30" id="KW-1185">Reference proteome</keyword>
<evidence type="ECO:0000256" key="7">
    <source>
        <dbReference type="ARBA" id="ARBA00022692"/>
    </source>
</evidence>
<dbReference type="GO" id="GO:0043005">
    <property type="term" value="C:neuron projection"/>
    <property type="evidence" value="ECO:0007669"/>
    <property type="project" value="UniProtKB-ARBA"/>
</dbReference>
<dbReference type="GO" id="GO:0016243">
    <property type="term" value="P:regulation of autophagosome size"/>
    <property type="evidence" value="ECO:0007669"/>
    <property type="project" value="TreeGrafter"/>
</dbReference>
<dbReference type="Gene3D" id="3.40.1110.10">
    <property type="entry name" value="Calcium-transporting ATPase, cytoplasmic domain N"/>
    <property type="match status" value="1"/>
</dbReference>
<evidence type="ECO:0000256" key="1">
    <source>
        <dbReference type="ARBA" id="ARBA00004107"/>
    </source>
</evidence>
<dbReference type="InterPro" id="IPR023298">
    <property type="entry name" value="ATPase_P-typ_TM_dom_sf"/>
</dbReference>
<dbReference type="SFLD" id="SFLDS00003">
    <property type="entry name" value="Haloacid_Dehalogenase"/>
    <property type="match status" value="1"/>
</dbReference>
<feature type="transmembrane region" description="Helical" evidence="25">
    <location>
        <begin position="1211"/>
        <end position="1235"/>
    </location>
</feature>
<evidence type="ECO:0000256" key="8">
    <source>
        <dbReference type="ARBA" id="ARBA00022723"/>
    </source>
</evidence>
<dbReference type="NCBIfam" id="TIGR01657">
    <property type="entry name" value="P-ATPase-V"/>
    <property type="match status" value="1"/>
</dbReference>
<keyword evidence="13" id="KW-1278">Translocase</keyword>
<dbReference type="InterPro" id="IPR006544">
    <property type="entry name" value="P-type_TPase_V"/>
</dbReference>
<evidence type="ECO:0000259" key="26">
    <source>
        <dbReference type="Pfam" id="PF00122"/>
    </source>
</evidence>
<keyword evidence="15 25" id="KW-0472">Membrane</keyword>
<feature type="domain" description="P5B-type ATPase N-terminal" evidence="28">
    <location>
        <begin position="39"/>
        <end position="166"/>
    </location>
</feature>
<dbReference type="PROSITE" id="PS00154">
    <property type="entry name" value="ATPASE_E1_E2"/>
    <property type="match status" value="1"/>
</dbReference>
<evidence type="ECO:0000256" key="11">
    <source>
        <dbReference type="ARBA" id="ARBA00022840"/>
    </source>
</evidence>
<dbReference type="GO" id="GO:0061909">
    <property type="term" value="P:autophagosome-lysosome fusion"/>
    <property type="evidence" value="ECO:0007669"/>
    <property type="project" value="UniProtKB-ARBA"/>
</dbReference>
<feature type="compositionally biased region" description="Low complexity" evidence="24">
    <location>
        <begin position="640"/>
        <end position="652"/>
    </location>
</feature>
<evidence type="ECO:0000256" key="13">
    <source>
        <dbReference type="ARBA" id="ARBA00022967"/>
    </source>
</evidence>
<dbReference type="FunFam" id="2.70.150.10:FF:000060">
    <property type="entry name" value="Cation-transporting ATPase"/>
    <property type="match status" value="1"/>
</dbReference>
<dbReference type="GO" id="GO:0005765">
    <property type="term" value="C:lysosomal membrane"/>
    <property type="evidence" value="ECO:0007669"/>
    <property type="project" value="UniProtKB-SubCell"/>
</dbReference>
<evidence type="ECO:0000256" key="5">
    <source>
        <dbReference type="ARBA" id="ARBA00022448"/>
    </source>
</evidence>
<evidence type="ECO:0000259" key="27">
    <source>
        <dbReference type="Pfam" id="PF00690"/>
    </source>
</evidence>
<keyword evidence="8" id="KW-0479">Metal-binding</keyword>
<dbReference type="GO" id="GO:1903543">
    <property type="term" value="P:positive regulation of exosomal secretion"/>
    <property type="evidence" value="ECO:0007669"/>
    <property type="project" value="UniProtKB-ARBA"/>
</dbReference>
<keyword evidence="16" id="KW-0458">Lysosome</keyword>
<dbReference type="GO" id="GO:0046872">
    <property type="term" value="F:metal ion binding"/>
    <property type="evidence" value="ECO:0007669"/>
    <property type="project" value="UniProtKB-KW"/>
</dbReference>
<feature type="transmembrane region" description="Helical" evidence="25">
    <location>
        <begin position="1031"/>
        <end position="1049"/>
    </location>
</feature>
<accession>A0AAW0V0J4</accession>
<comment type="caution">
    <text evidence="29">The sequence shown here is derived from an EMBL/GenBank/DDBJ whole genome shotgun (WGS) entry which is preliminary data.</text>
</comment>
<dbReference type="NCBIfam" id="TIGR01494">
    <property type="entry name" value="ATPase_P-type"/>
    <property type="match status" value="2"/>
</dbReference>
<dbReference type="SFLD" id="SFLDG00002">
    <property type="entry name" value="C1.7:_P-type_atpase_like"/>
    <property type="match status" value="1"/>
</dbReference>
<evidence type="ECO:0000256" key="20">
    <source>
        <dbReference type="ARBA" id="ARBA00053898"/>
    </source>
</evidence>
<reference evidence="29 30" key="1">
    <citation type="submission" date="2023-03" db="EMBL/GenBank/DDBJ databases">
        <title>High-quality genome of Scylla paramamosain provides insights in environmental adaptation.</title>
        <authorList>
            <person name="Zhang L."/>
        </authorList>
    </citation>
    <scope>NUCLEOTIDE SEQUENCE [LARGE SCALE GENOMIC DNA]</scope>
    <source>
        <strain evidence="29">LZ_2023a</strain>
        <tissue evidence="29">Muscle</tissue>
    </source>
</reference>
<keyword evidence="11" id="KW-0067">ATP-binding</keyword>
<dbReference type="GO" id="GO:0032585">
    <property type="term" value="C:multivesicular body membrane"/>
    <property type="evidence" value="ECO:0007669"/>
    <property type="project" value="UniProtKB-SubCell"/>
</dbReference>
<evidence type="ECO:0000256" key="18">
    <source>
        <dbReference type="ARBA" id="ARBA00050445"/>
    </source>
</evidence>
<feature type="transmembrane region" description="Helical" evidence="25">
    <location>
        <begin position="247"/>
        <end position="267"/>
    </location>
</feature>
<dbReference type="SFLD" id="SFLDF00027">
    <property type="entry name" value="p-type_atpase"/>
    <property type="match status" value="1"/>
</dbReference>
<dbReference type="InterPro" id="IPR044492">
    <property type="entry name" value="P_typ_ATPase_HD_dom"/>
</dbReference>
<feature type="transmembrane region" description="Helical" evidence="25">
    <location>
        <begin position="55"/>
        <end position="74"/>
    </location>
</feature>
<comment type="subunit">
    <text evidence="22">Interacts with MYCBP2; the interaction inhibits the ubiquitination of TSC2 by MYCBP2. Interacts with HDAC6; the interaction results in recruitment of HDAC6 to lysosomes to promote CTTN deacetylation.</text>
</comment>
<feature type="region of interest" description="Disordered" evidence="24">
    <location>
        <begin position="639"/>
        <end position="691"/>
    </location>
</feature>
<evidence type="ECO:0000313" key="30">
    <source>
        <dbReference type="Proteomes" id="UP001487740"/>
    </source>
</evidence>
<dbReference type="Gene3D" id="3.40.50.1000">
    <property type="entry name" value="HAD superfamily/HAD-like"/>
    <property type="match status" value="1"/>
</dbReference>
<feature type="domain" description="Cation-transporting P-type ATPase N-terminal" evidence="27">
    <location>
        <begin position="186"/>
        <end position="242"/>
    </location>
</feature>
<dbReference type="GO" id="GO:0034599">
    <property type="term" value="P:cellular response to oxidative stress"/>
    <property type="evidence" value="ECO:0007669"/>
    <property type="project" value="UniProtKB-ARBA"/>
</dbReference>
<dbReference type="InterPro" id="IPR036412">
    <property type="entry name" value="HAD-like_sf"/>
</dbReference>
<dbReference type="Pfam" id="PF13246">
    <property type="entry name" value="Cation_ATPase"/>
    <property type="match status" value="1"/>
</dbReference>
<dbReference type="GO" id="GO:0006874">
    <property type="term" value="P:intracellular calcium ion homeostasis"/>
    <property type="evidence" value="ECO:0007669"/>
    <property type="project" value="TreeGrafter"/>
</dbReference>
<dbReference type="InterPro" id="IPR047819">
    <property type="entry name" value="P5A-ATPase_N"/>
</dbReference>
<keyword evidence="12" id="KW-0460">Magnesium</keyword>